<reference evidence="7 8" key="1">
    <citation type="journal article" date="2021" name="Microbiol. Spectr.">
        <title>A Single Bacterium Capable of Oxidation and Reduction of Iron at Circumneutral pH.</title>
        <authorList>
            <person name="Kato S."/>
            <person name="Ohkuma M."/>
        </authorList>
    </citation>
    <scope>NUCLEOTIDE SEQUENCE [LARGE SCALE GENOMIC DNA]</scope>
    <source>
        <strain evidence="7 8">MIZ03</strain>
    </source>
</reference>
<accession>A0ABN6D7E3</accession>
<dbReference type="PROSITE" id="PS50977">
    <property type="entry name" value="HTH_TETR_2"/>
    <property type="match status" value="1"/>
</dbReference>
<evidence type="ECO:0000259" key="6">
    <source>
        <dbReference type="PROSITE" id="PS50977"/>
    </source>
</evidence>
<dbReference type="InterPro" id="IPR050109">
    <property type="entry name" value="HTH-type_TetR-like_transc_reg"/>
</dbReference>
<evidence type="ECO:0000256" key="1">
    <source>
        <dbReference type="ARBA" id="ARBA00022491"/>
    </source>
</evidence>
<protein>
    <submittedName>
        <fullName evidence="7">Nucleoid occlusion factor SlmA</fullName>
    </submittedName>
</protein>
<keyword evidence="3 5" id="KW-0238">DNA-binding</keyword>
<evidence type="ECO:0000256" key="4">
    <source>
        <dbReference type="ARBA" id="ARBA00023163"/>
    </source>
</evidence>
<dbReference type="InterPro" id="IPR023772">
    <property type="entry name" value="DNA-bd_HTH_TetR-type_CS"/>
</dbReference>
<evidence type="ECO:0000313" key="8">
    <source>
        <dbReference type="Proteomes" id="UP000824366"/>
    </source>
</evidence>
<organism evidence="7 8">
    <name type="scientific">Rhodoferax lithotrophicus</name>
    <dbReference type="NCBI Taxonomy" id="2798804"/>
    <lineage>
        <taxon>Bacteria</taxon>
        <taxon>Pseudomonadati</taxon>
        <taxon>Pseudomonadota</taxon>
        <taxon>Betaproteobacteria</taxon>
        <taxon>Burkholderiales</taxon>
        <taxon>Comamonadaceae</taxon>
        <taxon>Rhodoferax</taxon>
    </lineage>
</organism>
<dbReference type="InterPro" id="IPR001647">
    <property type="entry name" value="HTH_TetR"/>
</dbReference>
<dbReference type="InterPro" id="IPR011075">
    <property type="entry name" value="TetR_C"/>
</dbReference>
<keyword evidence="4" id="KW-0804">Transcription</keyword>
<keyword evidence="1" id="KW-0678">Repressor</keyword>
<evidence type="ECO:0000256" key="2">
    <source>
        <dbReference type="ARBA" id="ARBA00023015"/>
    </source>
</evidence>
<dbReference type="PANTHER" id="PTHR30055">
    <property type="entry name" value="HTH-TYPE TRANSCRIPTIONAL REGULATOR RUTR"/>
    <property type="match status" value="1"/>
</dbReference>
<feature type="DNA-binding region" description="H-T-H motif" evidence="5">
    <location>
        <begin position="36"/>
        <end position="55"/>
    </location>
</feature>
<dbReference type="PROSITE" id="PS01081">
    <property type="entry name" value="HTH_TETR_1"/>
    <property type="match status" value="1"/>
</dbReference>
<dbReference type="PRINTS" id="PR00455">
    <property type="entry name" value="HTHTETR"/>
</dbReference>
<dbReference type="SUPFAM" id="SSF46689">
    <property type="entry name" value="Homeodomain-like"/>
    <property type="match status" value="1"/>
</dbReference>
<dbReference type="EMBL" id="AP024238">
    <property type="protein sequence ID" value="BCO27941.1"/>
    <property type="molecule type" value="Genomic_DNA"/>
</dbReference>
<dbReference type="InterPro" id="IPR036271">
    <property type="entry name" value="Tet_transcr_reg_TetR-rel_C_sf"/>
</dbReference>
<dbReference type="Pfam" id="PF00440">
    <property type="entry name" value="TetR_N"/>
    <property type="match status" value="1"/>
</dbReference>
<evidence type="ECO:0000256" key="3">
    <source>
        <dbReference type="ARBA" id="ARBA00023125"/>
    </source>
</evidence>
<feature type="domain" description="HTH tetR-type" evidence="6">
    <location>
        <begin position="13"/>
        <end position="73"/>
    </location>
</feature>
<keyword evidence="2" id="KW-0805">Transcription regulation</keyword>
<dbReference type="Pfam" id="PF16925">
    <property type="entry name" value="TetR_C_13"/>
    <property type="match status" value="1"/>
</dbReference>
<gene>
    <name evidence="7" type="ORF">MIZ03_2834</name>
</gene>
<dbReference type="InterPro" id="IPR009057">
    <property type="entry name" value="Homeodomain-like_sf"/>
</dbReference>
<proteinExistence type="predicted"/>
<name>A0ABN6D7E3_9BURK</name>
<dbReference type="RefSeq" id="WP_223903945.1">
    <property type="nucleotide sequence ID" value="NZ_AP024238.1"/>
</dbReference>
<dbReference type="SUPFAM" id="SSF48498">
    <property type="entry name" value="Tetracyclin repressor-like, C-terminal domain"/>
    <property type="match status" value="1"/>
</dbReference>
<sequence>MNPSLQHPKQRTEVRQASLVEAALQLAAKHSPAEITTGDLAEAIGISQGAVFKHFASKEAIWLSVIDWATSTLITRLQAAALQGDASHQAIHGRCAMVPHAEETPPLSALLALKAVFMAHVDFVMTYPGVPRIIFQELQSPGDSALKLRVQSLMQRYRQLIMQLLQQAVQQRRVAPDADLQAAVVLFIGAIQGLVMQAMISGDLAAMAQQASGVFAIFEHGMLDKRPSF</sequence>
<evidence type="ECO:0000313" key="7">
    <source>
        <dbReference type="EMBL" id="BCO27941.1"/>
    </source>
</evidence>
<dbReference type="Proteomes" id="UP000824366">
    <property type="component" value="Chromosome"/>
</dbReference>
<dbReference type="PANTHER" id="PTHR30055:SF234">
    <property type="entry name" value="HTH-TYPE TRANSCRIPTIONAL REGULATOR BETI"/>
    <property type="match status" value="1"/>
</dbReference>
<dbReference type="Gene3D" id="1.10.357.10">
    <property type="entry name" value="Tetracycline Repressor, domain 2"/>
    <property type="match status" value="1"/>
</dbReference>
<keyword evidence="8" id="KW-1185">Reference proteome</keyword>
<evidence type="ECO:0000256" key="5">
    <source>
        <dbReference type="PROSITE-ProRule" id="PRU00335"/>
    </source>
</evidence>